<name>A0A364Y9G1_9BACT</name>
<sequence length="208" mass="23559">MKHLTILVPEGENNLSSIVGSLKIFSRANDVMTRAGRQPVFKIELAGLSDTVRFHGNWFSAHPINIKKIKRTDLIIIPSLNHNYQKSIPLNQKLVEWIKNRYDQGAEVASICTGAFLLASAGILDGKECSTHWAAYNHFRKLFPNVKLVYDRIITDQGGVYTNGGAFSFLNLMLYLVEKYSDRDIALFCSKTFQIDIDRKSQSPFTIF</sequence>
<proteinExistence type="predicted"/>
<dbReference type="Proteomes" id="UP000251889">
    <property type="component" value="Unassembled WGS sequence"/>
</dbReference>
<accession>A0A364Y9G1</accession>
<keyword evidence="3" id="KW-1185">Reference proteome</keyword>
<protein>
    <recommendedName>
        <fullName evidence="1">DJ-1/PfpI domain-containing protein</fullName>
    </recommendedName>
</protein>
<evidence type="ECO:0000313" key="3">
    <source>
        <dbReference type="Proteomes" id="UP000251889"/>
    </source>
</evidence>
<dbReference type="PANTHER" id="PTHR43130">
    <property type="entry name" value="ARAC-FAMILY TRANSCRIPTIONAL REGULATOR"/>
    <property type="match status" value="1"/>
</dbReference>
<dbReference type="EMBL" id="QMFY01000001">
    <property type="protein sequence ID" value="RAW03513.1"/>
    <property type="molecule type" value="Genomic_DNA"/>
</dbReference>
<dbReference type="InterPro" id="IPR052158">
    <property type="entry name" value="INH-QAR"/>
</dbReference>
<gene>
    <name evidence="2" type="ORF">DQQ10_01955</name>
</gene>
<feature type="domain" description="DJ-1/PfpI" evidence="1">
    <location>
        <begin position="72"/>
        <end position="178"/>
    </location>
</feature>
<evidence type="ECO:0000259" key="1">
    <source>
        <dbReference type="Pfam" id="PF01965"/>
    </source>
</evidence>
<dbReference type="Gene3D" id="3.40.50.880">
    <property type="match status" value="1"/>
</dbReference>
<dbReference type="PANTHER" id="PTHR43130:SF3">
    <property type="entry name" value="HTH-TYPE TRANSCRIPTIONAL REGULATOR RV1931C"/>
    <property type="match status" value="1"/>
</dbReference>
<evidence type="ECO:0000313" key="2">
    <source>
        <dbReference type="EMBL" id="RAW03513.1"/>
    </source>
</evidence>
<organism evidence="2 3">
    <name type="scientific">Pseudochryseolinea flava</name>
    <dbReference type="NCBI Taxonomy" id="2059302"/>
    <lineage>
        <taxon>Bacteria</taxon>
        <taxon>Pseudomonadati</taxon>
        <taxon>Bacteroidota</taxon>
        <taxon>Cytophagia</taxon>
        <taxon>Cytophagales</taxon>
        <taxon>Fulvivirgaceae</taxon>
        <taxon>Pseudochryseolinea</taxon>
    </lineage>
</organism>
<dbReference type="GO" id="GO:0006355">
    <property type="term" value="P:regulation of DNA-templated transcription"/>
    <property type="evidence" value="ECO:0007669"/>
    <property type="project" value="TreeGrafter"/>
</dbReference>
<dbReference type="AlphaFoldDB" id="A0A364Y9G1"/>
<dbReference type="InterPro" id="IPR002818">
    <property type="entry name" value="DJ-1/PfpI"/>
</dbReference>
<dbReference type="SUPFAM" id="SSF52317">
    <property type="entry name" value="Class I glutamine amidotransferase-like"/>
    <property type="match status" value="1"/>
</dbReference>
<dbReference type="OrthoDB" id="9803764at2"/>
<reference evidence="2 3" key="1">
    <citation type="submission" date="2018-06" db="EMBL/GenBank/DDBJ databases">
        <title>Chryseolinea flavus sp. nov., a member of the phylum Bacteroidetes isolated from soil.</title>
        <authorList>
            <person name="Li Y."/>
            <person name="Wang J."/>
        </authorList>
    </citation>
    <scope>NUCLEOTIDE SEQUENCE [LARGE SCALE GENOMIC DNA]</scope>
    <source>
        <strain evidence="2 3">SDU1-6</strain>
    </source>
</reference>
<dbReference type="InterPro" id="IPR029062">
    <property type="entry name" value="Class_I_gatase-like"/>
</dbReference>
<dbReference type="Pfam" id="PF01965">
    <property type="entry name" value="DJ-1_PfpI"/>
    <property type="match status" value="1"/>
</dbReference>
<comment type="caution">
    <text evidence="2">The sequence shown here is derived from an EMBL/GenBank/DDBJ whole genome shotgun (WGS) entry which is preliminary data.</text>
</comment>